<evidence type="ECO:0000313" key="2">
    <source>
        <dbReference type="Proteomes" id="UP001459277"/>
    </source>
</evidence>
<accession>A0AAW2BTX8</accession>
<organism evidence="1 2">
    <name type="scientific">Lithocarpus litseifolius</name>
    <dbReference type="NCBI Taxonomy" id="425828"/>
    <lineage>
        <taxon>Eukaryota</taxon>
        <taxon>Viridiplantae</taxon>
        <taxon>Streptophyta</taxon>
        <taxon>Embryophyta</taxon>
        <taxon>Tracheophyta</taxon>
        <taxon>Spermatophyta</taxon>
        <taxon>Magnoliopsida</taxon>
        <taxon>eudicotyledons</taxon>
        <taxon>Gunneridae</taxon>
        <taxon>Pentapetalae</taxon>
        <taxon>rosids</taxon>
        <taxon>fabids</taxon>
        <taxon>Fagales</taxon>
        <taxon>Fagaceae</taxon>
        <taxon>Lithocarpus</taxon>
    </lineage>
</organism>
<comment type="caution">
    <text evidence="1">The sequence shown here is derived from an EMBL/GenBank/DDBJ whole genome shotgun (WGS) entry which is preliminary data.</text>
</comment>
<name>A0AAW2BTX8_9ROSI</name>
<proteinExistence type="predicted"/>
<dbReference type="EMBL" id="JAZDWU010000010">
    <property type="protein sequence ID" value="KAK9988796.1"/>
    <property type="molecule type" value="Genomic_DNA"/>
</dbReference>
<dbReference type="Proteomes" id="UP001459277">
    <property type="component" value="Unassembled WGS sequence"/>
</dbReference>
<reference evidence="1 2" key="1">
    <citation type="submission" date="2024-01" db="EMBL/GenBank/DDBJ databases">
        <title>A telomere-to-telomere, gap-free genome of sweet tea (Lithocarpus litseifolius).</title>
        <authorList>
            <person name="Zhou J."/>
        </authorList>
    </citation>
    <scope>NUCLEOTIDE SEQUENCE [LARGE SCALE GENOMIC DNA]</scope>
    <source>
        <strain evidence="1">Zhou-2022a</strain>
        <tissue evidence="1">Leaf</tissue>
    </source>
</reference>
<sequence length="155" mass="16571">MKVEDKFEVVDMEVEDKLEMAVYINGVRLVEMADKLKLMVDTMLETETNLGRLKVGHELQILVALELHPTAAHVVSGVGAAAPNSRKCSRLKRAIQQLGPPQSFALQNFQEVIKPQVSTQTSVAGRSSGIGRYGKGVGVGKGIGTSAGKGRAGKD</sequence>
<dbReference type="AlphaFoldDB" id="A0AAW2BTX8"/>
<protein>
    <submittedName>
        <fullName evidence="1">Uncharacterized protein</fullName>
    </submittedName>
</protein>
<keyword evidence="2" id="KW-1185">Reference proteome</keyword>
<evidence type="ECO:0000313" key="1">
    <source>
        <dbReference type="EMBL" id="KAK9988796.1"/>
    </source>
</evidence>
<gene>
    <name evidence="1" type="ORF">SO802_029035</name>
</gene>